<dbReference type="Gene3D" id="1.10.10.10">
    <property type="entry name" value="Winged helix-like DNA-binding domain superfamily/Winged helix DNA-binding domain"/>
    <property type="match status" value="1"/>
</dbReference>
<dbReference type="InterPro" id="IPR036390">
    <property type="entry name" value="WH_DNA-bd_sf"/>
</dbReference>
<dbReference type="InterPro" id="IPR005119">
    <property type="entry name" value="LysR_subst-bd"/>
</dbReference>
<protein>
    <submittedName>
        <fullName evidence="6">LysR family transcriptional regulator</fullName>
    </submittedName>
</protein>
<dbReference type="SUPFAM" id="SSF53850">
    <property type="entry name" value="Periplasmic binding protein-like II"/>
    <property type="match status" value="1"/>
</dbReference>
<dbReference type="RefSeq" id="WP_301209963.1">
    <property type="nucleotide sequence ID" value="NZ_JAROCF010000001.1"/>
</dbReference>
<comment type="similarity">
    <text evidence="1">Belongs to the LysR transcriptional regulatory family.</text>
</comment>
<evidence type="ECO:0000256" key="3">
    <source>
        <dbReference type="ARBA" id="ARBA00023125"/>
    </source>
</evidence>
<keyword evidence="3" id="KW-0238">DNA-binding</keyword>
<feature type="domain" description="HTH lysR-type" evidence="5">
    <location>
        <begin position="5"/>
        <end position="62"/>
    </location>
</feature>
<accession>A0ABT8K6T3</accession>
<evidence type="ECO:0000256" key="1">
    <source>
        <dbReference type="ARBA" id="ARBA00009437"/>
    </source>
</evidence>
<dbReference type="Pfam" id="PF00126">
    <property type="entry name" value="HTH_1"/>
    <property type="match status" value="1"/>
</dbReference>
<dbReference type="Gene3D" id="3.40.190.10">
    <property type="entry name" value="Periplasmic binding protein-like II"/>
    <property type="match status" value="2"/>
</dbReference>
<keyword evidence="7" id="KW-1185">Reference proteome</keyword>
<sequence length="297" mass="31576">MSIRVDIDTLRLLTEIGRSGSLSGAARENGVSQQAVSARMASLEREIGITLLHRTPQGTSLTEAGVLVTEWALPLLEAADRFTWAATTLRSTSSTSLRIASSLTIAEHLAPDWIVALRTADTALRIELIALNSATVAESVRAGNVDIGFIETPDIPDDLAFKNFATDELIVVVGATHPWANRRSGVTVAELASTPVLSRERGSGTRLAFERALTEAGHPPVDPAAELSTAGAIRSTAAAGQAPAVLSILAVREQLATGVLRRVTLRAMRIVRPLTAIWRGDRETSAVQRVLDVLAGR</sequence>
<keyword evidence="2" id="KW-0805">Transcription regulation</keyword>
<comment type="caution">
    <text evidence="6">The sequence shown here is derived from an EMBL/GenBank/DDBJ whole genome shotgun (WGS) entry which is preliminary data.</text>
</comment>
<dbReference type="EMBL" id="JAROCF010000001">
    <property type="protein sequence ID" value="MDN4613151.1"/>
    <property type="molecule type" value="Genomic_DNA"/>
</dbReference>
<dbReference type="PANTHER" id="PTHR30126">
    <property type="entry name" value="HTH-TYPE TRANSCRIPTIONAL REGULATOR"/>
    <property type="match status" value="1"/>
</dbReference>
<evidence type="ECO:0000259" key="5">
    <source>
        <dbReference type="PROSITE" id="PS50931"/>
    </source>
</evidence>
<dbReference type="SUPFAM" id="SSF46785">
    <property type="entry name" value="Winged helix' DNA-binding domain"/>
    <property type="match status" value="1"/>
</dbReference>
<organism evidence="6 7">
    <name type="scientific">Leifsonia williamsii</name>
    <dbReference type="NCBI Taxonomy" id="3035919"/>
    <lineage>
        <taxon>Bacteria</taxon>
        <taxon>Bacillati</taxon>
        <taxon>Actinomycetota</taxon>
        <taxon>Actinomycetes</taxon>
        <taxon>Micrococcales</taxon>
        <taxon>Microbacteriaceae</taxon>
        <taxon>Leifsonia</taxon>
    </lineage>
</organism>
<dbReference type="Pfam" id="PF03466">
    <property type="entry name" value="LysR_substrate"/>
    <property type="match status" value="1"/>
</dbReference>
<evidence type="ECO:0000313" key="7">
    <source>
        <dbReference type="Proteomes" id="UP001174208"/>
    </source>
</evidence>
<dbReference type="PANTHER" id="PTHR30126:SF39">
    <property type="entry name" value="HTH-TYPE TRANSCRIPTIONAL REGULATOR CYSL"/>
    <property type="match status" value="1"/>
</dbReference>
<evidence type="ECO:0000256" key="4">
    <source>
        <dbReference type="ARBA" id="ARBA00023163"/>
    </source>
</evidence>
<dbReference type="InterPro" id="IPR000847">
    <property type="entry name" value="LysR_HTH_N"/>
</dbReference>
<reference evidence="6" key="1">
    <citation type="submission" date="2023-06" db="EMBL/GenBank/DDBJ databases">
        <title>MT1 and MT2 Draft Genomes of Novel Species.</title>
        <authorList>
            <person name="Venkateswaran K."/>
        </authorList>
    </citation>
    <scope>NUCLEOTIDE SEQUENCE</scope>
    <source>
        <strain evidence="6">F6_8S_P_1B</strain>
    </source>
</reference>
<evidence type="ECO:0000313" key="6">
    <source>
        <dbReference type="EMBL" id="MDN4613151.1"/>
    </source>
</evidence>
<evidence type="ECO:0000256" key="2">
    <source>
        <dbReference type="ARBA" id="ARBA00023015"/>
    </source>
</evidence>
<dbReference type="InterPro" id="IPR036388">
    <property type="entry name" value="WH-like_DNA-bd_sf"/>
</dbReference>
<dbReference type="PROSITE" id="PS50931">
    <property type="entry name" value="HTH_LYSR"/>
    <property type="match status" value="1"/>
</dbReference>
<name>A0ABT8K6T3_9MICO</name>
<keyword evidence="4" id="KW-0804">Transcription</keyword>
<gene>
    <name evidence="6" type="ORF">P5G50_01690</name>
</gene>
<dbReference type="Proteomes" id="UP001174208">
    <property type="component" value="Unassembled WGS sequence"/>
</dbReference>
<proteinExistence type="inferred from homology"/>